<feature type="compositionally biased region" description="Basic residues" evidence="11">
    <location>
        <begin position="13"/>
        <end position="27"/>
    </location>
</feature>
<organism evidence="12">
    <name type="scientific">Picornavirales sp</name>
    <dbReference type="NCBI Taxonomy" id="1955153"/>
    <lineage>
        <taxon>Viruses</taxon>
        <taxon>Riboviria</taxon>
        <taxon>Orthornavirae</taxon>
        <taxon>Pisuviricota</taxon>
        <taxon>Pisoniviricetes</taxon>
        <taxon>Picornavirales</taxon>
    </lineage>
</organism>
<keyword evidence="9" id="KW-0106">Calcium</keyword>
<dbReference type="PRINTS" id="PR00863">
    <property type="entry name" value="NODAVIRPTASE"/>
</dbReference>
<comment type="function">
    <text evidence="6">Capsid protein alpha self-assembles to form an icosahedral procapsid with a T=3 symmetry, about 30 nm in diameter, and consisting of 60 capsid proteins trimers. In addition, 240 calcium ions are incorporated per capsid during assembly. The capsid encapsulates the two genomic RNAs. Capsid maturation occurs via autoproteolytic cleavage of capsid protein alpha generating capsid protein beta and the membrane-active peptide gamma.</text>
</comment>
<evidence type="ECO:0000256" key="7">
    <source>
        <dbReference type="ARBA" id="ARBA00045320"/>
    </source>
</evidence>
<evidence type="ECO:0000313" key="12">
    <source>
        <dbReference type="EMBL" id="QJI53535.1"/>
    </source>
</evidence>
<comment type="catalytic activity">
    <reaction evidence="1">
        <text>Hydrolysis of an asparaginyl bond involved in the maturation of the structural protein of the virus, typically -Asn-|-Ala- or -Asn-|-Phe-.</text>
        <dbReference type="EC" id="3.4.23.44"/>
    </reaction>
</comment>
<keyword evidence="4" id="KW-0645">Protease</keyword>
<keyword evidence="4" id="KW-0378">Hydrolase</keyword>
<evidence type="ECO:0000256" key="9">
    <source>
        <dbReference type="PIRSR" id="PIRSR600696-2"/>
    </source>
</evidence>
<dbReference type="GO" id="GO:0044423">
    <property type="term" value="C:virion component"/>
    <property type="evidence" value="ECO:0007669"/>
    <property type="project" value="UniProtKB-KW"/>
</dbReference>
<dbReference type="EMBL" id="MN918672">
    <property type="protein sequence ID" value="QJI53535.1"/>
    <property type="molecule type" value="Genomic_RNA"/>
</dbReference>
<dbReference type="EC" id="3.4.23.44" evidence="3"/>
<feature type="compositionally biased region" description="Basic residues" evidence="11">
    <location>
        <begin position="37"/>
        <end position="51"/>
    </location>
</feature>
<feature type="disulfide bond" evidence="10">
    <location>
        <begin position="123"/>
        <end position="375"/>
    </location>
</feature>
<proteinExistence type="predicted"/>
<dbReference type="Gene3D" id="2.60.120.20">
    <property type="match status" value="1"/>
</dbReference>
<evidence type="ECO:0000256" key="4">
    <source>
        <dbReference type="ARBA" id="ARBA00022750"/>
    </source>
</evidence>
<keyword evidence="10" id="KW-1015">Disulfide bond</keyword>
<dbReference type="GO" id="GO:0006508">
    <property type="term" value="P:proteolysis"/>
    <property type="evidence" value="ECO:0007669"/>
    <property type="project" value="InterPro"/>
</dbReference>
<feature type="compositionally biased region" description="Basic residues" evidence="11">
    <location>
        <begin position="81"/>
        <end position="98"/>
    </location>
</feature>
<evidence type="ECO:0000256" key="1">
    <source>
        <dbReference type="ARBA" id="ARBA00001245"/>
    </source>
</evidence>
<name>A0A6M3YNV4_9VIRU</name>
<dbReference type="InterPro" id="IPR029053">
    <property type="entry name" value="Viral_coat"/>
</dbReference>
<dbReference type="GO" id="GO:0046872">
    <property type="term" value="F:metal ion binding"/>
    <property type="evidence" value="ECO:0007669"/>
    <property type="project" value="UniProtKB-KW"/>
</dbReference>
<dbReference type="Pfam" id="PF01829">
    <property type="entry name" value="Peptidase_A6"/>
    <property type="match status" value="1"/>
</dbReference>
<evidence type="ECO:0000256" key="8">
    <source>
        <dbReference type="PIRSR" id="PIRSR600696-1"/>
    </source>
</evidence>
<dbReference type="SUPFAM" id="SSF88633">
    <property type="entry name" value="Positive stranded ssRNA viruses"/>
    <property type="match status" value="1"/>
</dbReference>
<evidence type="ECO:0000256" key="2">
    <source>
        <dbReference type="ARBA" id="ARBA00004328"/>
    </source>
</evidence>
<evidence type="ECO:0000256" key="6">
    <source>
        <dbReference type="ARBA" id="ARBA00035102"/>
    </source>
</evidence>
<comment type="subcellular location">
    <subcellularLocation>
        <location evidence="2">Virion</location>
    </subcellularLocation>
</comment>
<feature type="region of interest" description="Disordered" evidence="11">
    <location>
        <begin position="1"/>
        <end position="103"/>
    </location>
</feature>
<evidence type="ECO:0000256" key="3">
    <source>
        <dbReference type="ARBA" id="ARBA00013265"/>
    </source>
</evidence>
<keyword evidence="4" id="KW-0064">Aspartyl protease</keyword>
<reference evidence="12" key="1">
    <citation type="submission" date="2020-01" db="EMBL/GenBank/DDBJ databases">
        <title>Viral genomes from wild and zoo birds in China.</title>
        <authorList>
            <person name="Zhao M."/>
            <person name="Shan L.T."/>
            <person name="Yang X.S."/>
            <person name="Zhang W."/>
        </authorList>
    </citation>
    <scope>NUCLEOTIDE SEQUENCE</scope>
    <source>
        <strain evidence="12">Plw155shi3</strain>
    </source>
</reference>
<evidence type="ECO:0000256" key="11">
    <source>
        <dbReference type="SAM" id="MobiDB-lite"/>
    </source>
</evidence>
<protein>
    <recommendedName>
        <fullName evidence="3">nodavirus endopeptidase</fullName>
        <ecNumber evidence="3">3.4.23.44</ecNumber>
    </recommendedName>
</protein>
<evidence type="ECO:0000256" key="10">
    <source>
        <dbReference type="PIRSR" id="PIRSR600696-3"/>
    </source>
</evidence>
<feature type="active site" evidence="8">
    <location>
        <position position="129"/>
    </location>
</feature>
<feature type="binding site" evidence="9">
    <location>
        <position position="306"/>
    </location>
    <ligand>
        <name>Ca(2+)</name>
        <dbReference type="ChEBI" id="CHEBI:29108"/>
        <label>5</label>
    </ligand>
</feature>
<dbReference type="InterPro" id="IPR000696">
    <property type="entry name" value="Peptidase_A6"/>
</dbReference>
<accession>A0A6M3YNV4</accession>
<keyword evidence="5" id="KW-0946">Virion</keyword>
<sequence length="464" mass="50902">MEKEIQQPPPTSSHRRASTRRALRRSRDHPVPGSHGGNRRNRQATRRRNLRAIKPPAPTYKMQRSTQRVTRVIREIIPAAQRRRRPRRRPRMRRRRNLRNAGAAQGMRNMLRMSGPGQDFLKCAFAPPDFNTDPGQGIPDQYNGKVLPRKQVSTTAITFAPNRQTCLIFAPTPGVAYWRADVPINGSFAGVTFTAVAAPGFNELFGTTAADRASTVVAFRYASMAAGLYPTSNLNQFSGSVQVFKAPLTMTESQYPLSVLTVPPTPVQQQVFSIGGLEALDSMPADNYSASFIEGAYTQSTCNEPEFLFRNVQENLQLMPPSGVTLAQAGQFAVFDPIAANLAGFIGMGDMDSIIMLVSTPTGAVNTALVKSWACIEYRPNTNSTLYQFAHDSPAHDPLALEAYRTIAREIPVAVACKDNATFWQRVRQVLSGALTAATYVPGPIGSIAGHVQGITKTLQTLWV</sequence>
<evidence type="ECO:0000256" key="5">
    <source>
        <dbReference type="ARBA" id="ARBA00022844"/>
    </source>
</evidence>
<comment type="function">
    <text evidence="7">Membrane-permeabilizing peptide produced by virus maturation, thereby creating the infectious virion. After endocytosis into the host cell, peptide gamma is probably exposed in endosomes, where it permeabilizes the endosomal membrane, facilitating translocation of viral capsid or RNA into the cytoplasm. Involved in specific recognition and packaging of viral RNA during assembly.</text>
</comment>
<dbReference type="GO" id="GO:0004190">
    <property type="term" value="F:aspartic-type endopeptidase activity"/>
    <property type="evidence" value="ECO:0007669"/>
    <property type="project" value="UniProtKB-KW"/>
</dbReference>
<keyword evidence="9" id="KW-0479">Metal-binding</keyword>